<dbReference type="EMBL" id="JAGTJR010000014">
    <property type="protein sequence ID" value="KAH7049134.1"/>
    <property type="molecule type" value="Genomic_DNA"/>
</dbReference>
<evidence type="ECO:0000313" key="2">
    <source>
        <dbReference type="Proteomes" id="UP000774617"/>
    </source>
</evidence>
<sequence>MGAYPSSKAKAQPNTTPPDGLCFDALTWDAIYQNADLHETRDIKVKLLWRTPMSDEYQGLQFPYNYLRTFCTDFLKENDRHYGFHQLERPDPDNIYIIIPGRVRLDGEVVALVLKFLRDAFAERLRSPIADVEFKPFKTGISNNLAVFTALKVLKIEPLRQAWEQFMKQALWYGQFDSVRDLKFAYDLFASDEDLVQGMLENYAYRVAHHEHMGARYSWERPQDELILGIPIAKAGDKVREVLAGSYKGHKKWLEDYKRGVEQFSSWIDANGRADFEFAKIFALQGSFMGLT</sequence>
<organism evidence="1 2">
    <name type="scientific">Macrophomina phaseolina</name>
    <dbReference type="NCBI Taxonomy" id="35725"/>
    <lineage>
        <taxon>Eukaryota</taxon>
        <taxon>Fungi</taxon>
        <taxon>Dikarya</taxon>
        <taxon>Ascomycota</taxon>
        <taxon>Pezizomycotina</taxon>
        <taxon>Dothideomycetes</taxon>
        <taxon>Dothideomycetes incertae sedis</taxon>
        <taxon>Botryosphaeriales</taxon>
        <taxon>Botryosphaeriaceae</taxon>
        <taxon>Macrophomina</taxon>
    </lineage>
</organism>
<comment type="caution">
    <text evidence="1">The sequence shown here is derived from an EMBL/GenBank/DDBJ whole genome shotgun (WGS) entry which is preliminary data.</text>
</comment>
<proteinExistence type="predicted"/>
<protein>
    <submittedName>
        <fullName evidence="1">Uncharacterized protein</fullName>
    </submittedName>
</protein>
<dbReference type="Proteomes" id="UP000774617">
    <property type="component" value="Unassembled WGS sequence"/>
</dbReference>
<accession>A0ABQ8G991</accession>
<reference evidence="1 2" key="1">
    <citation type="journal article" date="2021" name="Nat. Commun.">
        <title>Genetic determinants of endophytism in the Arabidopsis root mycobiome.</title>
        <authorList>
            <person name="Mesny F."/>
            <person name="Miyauchi S."/>
            <person name="Thiergart T."/>
            <person name="Pickel B."/>
            <person name="Atanasova L."/>
            <person name="Karlsson M."/>
            <person name="Huettel B."/>
            <person name="Barry K.W."/>
            <person name="Haridas S."/>
            <person name="Chen C."/>
            <person name="Bauer D."/>
            <person name="Andreopoulos W."/>
            <person name="Pangilinan J."/>
            <person name="LaButti K."/>
            <person name="Riley R."/>
            <person name="Lipzen A."/>
            <person name="Clum A."/>
            <person name="Drula E."/>
            <person name="Henrissat B."/>
            <person name="Kohler A."/>
            <person name="Grigoriev I.V."/>
            <person name="Martin F.M."/>
            <person name="Hacquard S."/>
        </authorList>
    </citation>
    <scope>NUCLEOTIDE SEQUENCE [LARGE SCALE GENOMIC DNA]</scope>
    <source>
        <strain evidence="1 2">MPI-SDFR-AT-0080</strain>
    </source>
</reference>
<keyword evidence="2" id="KW-1185">Reference proteome</keyword>
<evidence type="ECO:0000313" key="1">
    <source>
        <dbReference type="EMBL" id="KAH7049134.1"/>
    </source>
</evidence>
<gene>
    <name evidence="1" type="ORF">B0J12DRAFT_740640</name>
</gene>
<name>A0ABQ8G991_9PEZI</name>